<dbReference type="CDD" id="cd00212">
    <property type="entry name" value="PTS_IIB_glc"/>
    <property type="match status" value="1"/>
</dbReference>
<dbReference type="InterPro" id="IPR013013">
    <property type="entry name" value="PTS_EIIC_1"/>
</dbReference>
<evidence type="ECO:0000256" key="2">
    <source>
        <dbReference type="ARBA" id="ARBA00022448"/>
    </source>
</evidence>
<dbReference type="STRING" id="1464123.SAMN05444126_12437"/>
<evidence type="ECO:0000256" key="7">
    <source>
        <dbReference type="ARBA" id="ARBA00022692"/>
    </source>
</evidence>
<name>A0A1H9VW55_9BACI</name>
<dbReference type="GO" id="GO:0008982">
    <property type="term" value="F:protein-N(PI)-phosphohistidine-sugar phosphotransferase activity"/>
    <property type="evidence" value="ECO:0007669"/>
    <property type="project" value="InterPro"/>
</dbReference>
<evidence type="ECO:0000256" key="6">
    <source>
        <dbReference type="ARBA" id="ARBA00022683"/>
    </source>
</evidence>
<feature type="transmembrane region" description="Helical" evidence="12">
    <location>
        <begin position="441"/>
        <end position="460"/>
    </location>
</feature>
<feature type="transmembrane region" description="Helical" evidence="12">
    <location>
        <begin position="292"/>
        <end position="315"/>
    </location>
</feature>
<dbReference type="InterPro" id="IPR050558">
    <property type="entry name" value="PTS_Sugar-Specific_Components"/>
</dbReference>
<dbReference type="Gene3D" id="3.30.1360.60">
    <property type="entry name" value="Glucose permease domain IIB"/>
    <property type="match status" value="1"/>
</dbReference>
<dbReference type="Pfam" id="PF00367">
    <property type="entry name" value="PTS_EIIB"/>
    <property type="match status" value="1"/>
</dbReference>
<evidence type="ECO:0000259" key="14">
    <source>
        <dbReference type="PROSITE" id="PS51103"/>
    </source>
</evidence>
<feature type="active site" description="Phosphocysteine intermediate; for EIIB activity" evidence="11">
    <location>
        <position position="28"/>
    </location>
</feature>
<feature type="transmembrane region" description="Helical" evidence="12">
    <location>
        <begin position="221"/>
        <end position="243"/>
    </location>
</feature>
<evidence type="ECO:0000256" key="4">
    <source>
        <dbReference type="ARBA" id="ARBA00022597"/>
    </source>
</evidence>
<dbReference type="InterPro" id="IPR018113">
    <property type="entry name" value="PTrfase_EIIB_Cys"/>
</dbReference>
<dbReference type="Pfam" id="PF02378">
    <property type="entry name" value="PTS_EIIC"/>
    <property type="match status" value="1"/>
</dbReference>
<evidence type="ECO:0000256" key="10">
    <source>
        <dbReference type="ARBA" id="ARBA00023136"/>
    </source>
</evidence>
<keyword evidence="5" id="KW-0808">Transferase</keyword>
<proteinExistence type="predicted"/>
<gene>
    <name evidence="15" type="ORF">SAMN05444126_12437</name>
</gene>
<keyword evidence="4" id="KW-0762">Sugar transport</keyword>
<dbReference type="PROSITE" id="PS01035">
    <property type="entry name" value="PTS_EIIB_TYPE_1_CYS"/>
    <property type="match status" value="1"/>
</dbReference>
<evidence type="ECO:0000256" key="11">
    <source>
        <dbReference type="PROSITE-ProRule" id="PRU00421"/>
    </source>
</evidence>
<dbReference type="GO" id="GO:0005886">
    <property type="term" value="C:plasma membrane"/>
    <property type="evidence" value="ECO:0007669"/>
    <property type="project" value="UniProtKB-SubCell"/>
</dbReference>
<evidence type="ECO:0000313" key="15">
    <source>
        <dbReference type="EMBL" id="SES25915.1"/>
    </source>
</evidence>
<dbReference type="EMBL" id="FOGV01000024">
    <property type="protein sequence ID" value="SES25915.1"/>
    <property type="molecule type" value="Genomic_DNA"/>
</dbReference>
<feature type="domain" description="PTS EIIC type-1" evidence="14">
    <location>
        <begin position="116"/>
        <end position="466"/>
    </location>
</feature>
<dbReference type="OrthoDB" id="9769191at2"/>
<comment type="caution">
    <text evidence="15">The sequence shown here is derived from an EMBL/GenBank/DDBJ whole genome shotgun (WGS) entry which is preliminary data.</text>
</comment>
<evidence type="ECO:0000256" key="3">
    <source>
        <dbReference type="ARBA" id="ARBA00022475"/>
    </source>
</evidence>
<evidence type="ECO:0000256" key="5">
    <source>
        <dbReference type="ARBA" id="ARBA00022679"/>
    </source>
</evidence>
<dbReference type="PANTHER" id="PTHR30175:SF7">
    <property type="entry name" value="NEGATIVE REGULATOR OF SACY ACTIVITY"/>
    <property type="match status" value="1"/>
</dbReference>
<keyword evidence="2" id="KW-0813">Transport</keyword>
<dbReference type="GO" id="GO:0016301">
    <property type="term" value="F:kinase activity"/>
    <property type="evidence" value="ECO:0007669"/>
    <property type="project" value="UniProtKB-KW"/>
</dbReference>
<dbReference type="GO" id="GO:0090589">
    <property type="term" value="F:protein-phosphocysteine-trehalose phosphotransferase system transporter activity"/>
    <property type="evidence" value="ECO:0007669"/>
    <property type="project" value="TreeGrafter"/>
</dbReference>
<keyword evidence="16" id="KW-1185">Reference proteome</keyword>
<organism evidence="15 16">
    <name type="scientific">Salisediminibacterium halotolerans</name>
    <dbReference type="NCBI Taxonomy" id="517425"/>
    <lineage>
        <taxon>Bacteria</taxon>
        <taxon>Bacillati</taxon>
        <taxon>Bacillota</taxon>
        <taxon>Bacilli</taxon>
        <taxon>Bacillales</taxon>
        <taxon>Bacillaceae</taxon>
        <taxon>Salisediminibacterium</taxon>
    </lineage>
</organism>
<evidence type="ECO:0000256" key="1">
    <source>
        <dbReference type="ARBA" id="ARBA00004651"/>
    </source>
</evidence>
<dbReference type="InterPro" id="IPR001996">
    <property type="entry name" value="PTS_IIB_1"/>
</dbReference>
<dbReference type="PROSITE" id="PS51103">
    <property type="entry name" value="PTS_EIIC_TYPE_1"/>
    <property type="match status" value="1"/>
</dbReference>
<reference evidence="16" key="1">
    <citation type="submission" date="2016-10" db="EMBL/GenBank/DDBJ databases">
        <authorList>
            <person name="de Groot N.N."/>
        </authorList>
    </citation>
    <scope>NUCLEOTIDE SEQUENCE [LARGE SCALE GENOMIC DNA]</scope>
    <source>
        <strain evidence="16">10nlg</strain>
    </source>
</reference>
<dbReference type="PANTHER" id="PTHR30175">
    <property type="entry name" value="PHOSPHOTRANSFERASE SYSTEM TRANSPORT PROTEIN"/>
    <property type="match status" value="1"/>
</dbReference>
<keyword evidence="6" id="KW-0598">Phosphotransferase system</keyword>
<dbReference type="AlphaFoldDB" id="A0A1H9VW55"/>
<dbReference type="RefSeq" id="WP_093074152.1">
    <property type="nucleotide sequence ID" value="NZ_FOGV01000024.1"/>
</dbReference>
<dbReference type="GO" id="GO:0009401">
    <property type="term" value="P:phosphoenolpyruvate-dependent sugar phosphotransferase system"/>
    <property type="evidence" value="ECO:0007669"/>
    <property type="project" value="UniProtKB-KW"/>
</dbReference>
<protein>
    <submittedName>
        <fullName evidence="15">PTS system, sucrose-specific IIC component</fullName>
    </submittedName>
</protein>
<feature type="transmembrane region" description="Helical" evidence="12">
    <location>
        <begin position="182"/>
        <end position="201"/>
    </location>
</feature>
<feature type="transmembrane region" description="Helical" evidence="12">
    <location>
        <begin position="255"/>
        <end position="280"/>
    </location>
</feature>
<dbReference type="Proteomes" id="UP000199318">
    <property type="component" value="Unassembled WGS sequence"/>
</dbReference>
<evidence type="ECO:0000256" key="12">
    <source>
        <dbReference type="SAM" id="Phobius"/>
    </source>
</evidence>
<feature type="transmembrane region" description="Helical" evidence="12">
    <location>
        <begin position="410"/>
        <end position="434"/>
    </location>
</feature>
<keyword evidence="3" id="KW-1003">Cell membrane</keyword>
<keyword evidence="9 12" id="KW-1133">Transmembrane helix</keyword>
<dbReference type="GO" id="GO:0015771">
    <property type="term" value="P:trehalose transport"/>
    <property type="evidence" value="ECO:0007669"/>
    <property type="project" value="TreeGrafter"/>
</dbReference>
<dbReference type="PROSITE" id="PS51098">
    <property type="entry name" value="PTS_EIIB_TYPE_1"/>
    <property type="match status" value="1"/>
</dbReference>
<accession>A0A1H9VW55</accession>
<feature type="transmembrane region" description="Helical" evidence="12">
    <location>
        <begin position="117"/>
        <end position="142"/>
    </location>
</feature>
<evidence type="ECO:0000256" key="9">
    <source>
        <dbReference type="ARBA" id="ARBA00022989"/>
    </source>
</evidence>
<keyword evidence="8" id="KW-0418">Kinase</keyword>
<sequence length="466" mass="50060">MAKNTETVAKVIVEAVGGSANIRKISHCATRLRIELYDDEKMNQDQLESVEGVSGYFYKSGQHQIILGTGFVNKVHDEVVNAYGITTDEESGNQSHEGEHENQSNEGKISFQQLMKVFANIFIPVIPVLIATGIIMGLRGLLVDGFGVELSENVLNLSQVLTDTAFTFIPVLVTWSAMKQFGGSPIIGIALGLMLVSPVLPDKWDVAFGDADPMMLTIMGFDLPITGMQSSILPAVFMGYIAAKIEKASRRIVPDLIDLLVTPFITLFASMILGLIIVGPTILGIEELLSSFILYFFELPFGVGGLVYGGLIQFLTITGMHHTMVPIEVQMVAETGRNLINPIGTAAIAGQAGAAVAVVLHQKDRIKRANMTGAVIPAFFGITEPAMFAINLPKVSPFMFGCLGGAVGGWAASIFGIAAAGMGTTMLPGLLLYLGGGFLQYLFVMLIALATAFTITYFFFREKEAN</sequence>
<feature type="transmembrane region" description="Helical" evidence="12">
    <location>
        <begin position="154"/>
        <end position="175"/>
    </location>
</feature>
<feature type="domain" description="PTS EIIB type-1" evidence="13">
    <location>
        <begin position="6"/>
        <end position="89"/>
    </location>
</feature>
<evidence type="ECO:0000259" key="13">
    <source>
        <dbReference type="PROSITE" id="PS51098"/>
    </source>
</evidence>
<dbReference type="SUPFAM" id="SSF55604">
    <property type="entry name" value="Glucose permease domain IIB"/>
    <property type="match status" value="1"/>
</dbReference>
<dbReference type="InterPro" id="IPR003352">
    <property type="entry name" value="PTS_EIIC"/>
</dbReference>
<evidence type="ECO:0000313" key="16">
    <source>
        <dbReference type="Proteomes" id="UP000199318"/>
    </source>
</evidence>
<keyword evidence="7 12" id="KW-0812">Transmembrane</keyword>
<comment type="subcellular location">
    <subcellularLocation>
        <location evidence="1">Cell membrane</location>
        <topology evidence="1">Multi-pass membrane protein</topology>
    </subcellularLocation>
</comment>
<evidence type="ECO:0000256" key="8">
    <source>
        <dbReference type="ARBA" id="ARBA00022777"/>
    </source>
</evidence>
<dbReference type="FunFam" id="3.30.1360.60:FF:000001">
    <property type="entry name" value="PTS system glucose-specific IIBC component PtsG"/>
    <property type="match status" value="1"/>
</dbReference>
<keyword evidence="10 12" id="KW-0472">Membrane</keyword>
<dbReference type="InterPro" id="IPR036878">
    <property type="entry name" value="Glu_permease_IIB"/>
</dbReference>
<feature type="transmembrane region" description="Helical" evidence="12">
    <location>
        <begin position="371"/>
        <end position="390"/>
    </location>
</feature>